<evidence type="ECO:0000313" key="3">
    <source>
        <dbReference type="Proteomes" id="UP000193570"/>
    </source>
</evidence>
<evidence type="ECO:0000256" key="1">
    <source>
        <dbReference type="SAM" id="SignalP"/>
    </source>
</evidence>
<gene>
    <name evidence="2" type="ORF">ROJ8625_00468</name>
</gene>
<evidence type="ECO:0008006" key="4">
    <source>
        <dbReference type="Google" id="ProtNLM"/>
    </source>
</evidence>
<dbReference type="EMBL" id="FWFK01000001">
    <property type="protein sequence ID" value="SLN14772.1"/>
    <property type="molecule type" value="Genomic_DNA"/>
</dbReference>
<proteinExistence type="predicted"/>
<accession>A0A1X6YA71</accession>
<dbReference type="RefSeq" id="WP_085790221.1">
    <property type="nucleotide sequence ID" value="NZ_FWFK01000001.1"/>
</dbReference>
<feature type="chain" id="PRO_5013230981" description="Lipoprotein" evidence="1">
    <location>
        <begin position="18"/>
        <end position="60"/>
    </location>
</feature>
<sequence>MTRAALALMLIAPAALSGCIALTAADTAKDAAVFTTKTAVKGTATAGRIATAPLRKRDDD</sequence>
<keyword evidence="1" id="KW-0732">Signal</keyword>
<keyword evidence="3" id="KW-1185">Reference proteome</keyword>
<organism evidence="2 3">
    <name type="scientific">Roseivivax jejudonensis</name>
    <dbReference type="NCBI Taxonomy" id="1529041"/>
    <lineage>
        <taxon>Bacteria</taxon>
        <taxon>Pseudomonadati</taxon>
        <taxon>Pseudomonadota</taxon>
        <taxon>Alphaproteobacteria</taxon>
        <taxon>Rhodobacterales</taxon>
        <taxon>Roseobacteraceae</taxon>
        <taxon>Roseivivax</taxon>
    </lineage>
</organism>
<dbReference type="PROSITE" id="PS51257">
    <property type="entry name" value="PROKAR_LIPOPROTEIN"/>
    <property type="match status" value="1"/>
</dbReference>
<name>A0A1X6YA71_9RHOB</name>
<dbReference type="AlphaFoldDB" id="A0A1X6YA71"/>
<dbReference type="Proteomes" id="UP000193570">
    <property type="component" value="Unassembled WGS sequence"/>
</dbReference>
<protein>
    <recommendedName>
        <fullName evidence="4">Lipoprotein</fullName>
    </recommendedName>
</protein>
<evidence type="ECO:0000313" key="2">
    <source>
        <dbReference type="EMBL" id="SLN14772.1"/>
    </source>
</evidence>
<reference evidence="2 3" key="1">
    <citation type="submission" date="2017-03" db="EMBL/GenBank/DDBJ databases">
        <authorList>
            <person name="Afonso C.L."/>
            <person name="Miller P.J."/>
            <person name="Scott M.A."/>
            <person name="Spackman E."/>
            <person name="Goraichik I."/>
            <person name="Dimitrov K.M."/>
            <person name="Suarez D.L."/>
            <person name="Swayne D.E."/>
        </authorList>
    </citation>
    <scope>NUCLEOTIDE SEQUENCE [LARGE SCALE GENOMIC DNA]</scope>
    <source>
        <strain evidence="2 3">CECT 8625</strain>
    </source>
</reference>
<feature type="signal peptide" evidence="1">
    <location>
        <begin position="1"/>
        <end position="17"/>
    </location>
</feature>